<reference evidence="2 3" key="1">
    <citation type="submission" date="2024-02" db="EMBL/GenBank/DDBJ databases">
        <authorList>
            <person name="Saticioglu I.B."/>
        </authorList>
    </citation>
    <scope>NUCLEOTIDE SEQUENCE [LARGE SCALE GENOMIC DNA]</scope>
    <source>
        <strain evidence="2 3">Mu-80</strain>
    </source>
</reference>
<sequence>MSRPKRCHYIDVHSRKQTLRPARLATKPQTPEEECAAVAVSIGKKADKNKRRARAMTVAMTVSTAAIPVLIGLSGDNYLWGKVAPSVLAALSALLVALNGLERPHERWVLYRRYQRLVQAEEKKYRFEAPPYDGDERDRQLAAKVAQLELDLQEEWEGLIPSRSDLSSAGSPAGNQG</sequence>
<evidence type="ECO:0000313" key="3">
    <source>
        <dbReference type="Proteomes" id="UP001371224"/>
    </source>
</evidence>
<gene>
    <name evidence="2" type="ORF">WDU99_13825</name>
</gene>
<keyword evidence="1" id="KW-0472">Membrane</keyword>
<keyword evidence="3" id="KW-1185">Reference proteome</keyword>
<accession>A0ABU8LDJ8</accession>
<organism evidence="2 3">
    <name type="scientific">Microbacterium bandirmense</name>
    <dbReference type="NCBI Taxonomy" id="3122050"/>
    <lineage>
        <taxon>Bacteria</taxon>
        <taxon>Bacillati</taxon>
        <taxon>Actinomycetota</taxon>
        <taxon>Actinomycetes</taxon>
        <taxon>Micrococcales</taxon>
        <taxon>Microbacteriaceae</taxon>
        <taxon>Microbacterium</taxon>
    </lineage>
</organism>
<dbReference type="InterPro" id="IPR025325">
    <property type="entry name" value="DUF4231"/>
</dbReference>
<keyword evidence="1" id="KW-1133">Transmembrane helix</keyword>
<evidence type="ECO:0000256" key="1">
    <source>
        <dbReference type="SAM" id="Phobius"/>
    </source>
</evidence>
<feature type="transmembrane region" description="Helical" evidence="1">
    <location>
        <begin position="53"/>
        <end position="73"/>
    </location>
</feature>
<dbReference type="NCBIfam" id="NF033634">
    <property type="entry name" value="SLATT_1"/>
    <property type="match status" value="1"/>
</dbReference>
<protein>
    <submittedName>
        <fullName evidence="2">DUF4231 domain-containing protein</fullName>
    </submittedName>
</protein>
<dbReference type="Proteomes" id="UP001371224">
    <property type="component" value="Unassembled WGS sequence"/>
</dbReference>
<proteinExistence type="predicted"/>
<dbReference type="Pfam" id="PF14015">
    <property type="entry name" value="DUF4231"/>
    <property type="match status" value="1"/>
</dbReference>
<comment type="caution">
    <text evidence="2">The sequence shown here is derived from an EMBL/GenBank/DDBJ whole genome shotgun (WGS) entry which is preliminary data.</text>
</comment>
<keyword evidence="1" id="KW-0812">Transmembrane</keyword>
<evidence type="ECO:0000313" key="2">
    <source>
        <dbReference type="EMBL" id="MEJ1089394.1"/>
    </source>
</evidence>
<dbReference type="EMBL" id="JBBDGM010000013">
    <property type="protein sequence ID" value="MEJ1089394.1"/>
    <property type="molecule type" value="Genomic_DNA"/>
</dbReference>
<feature type="transmembrane region" description="Helical" evidence="1">
    <location>
        <begin position="79"/>
        <end position="98"/>
    </location>
</feature>
<name>A0ABU8LDJ8_9MICO</name>